<evidence type="ECO:0000313" key="3">
    <source>
        <dbReference type="EMBL" id="MDT0351540.1"/>
    </source>
</evidence>
<evidence type="ECO:0000256" key="1">
    <source>
        <dbReference type="SAM" id="MobiDB-lite"/>
    </source>
</evidence>
<keyword evidence="4" id="KW-1185">Reference proteome</keyword>
<dbReference type="PANTHER" id="PTHR30212">
    <property type="entry name" value="PROTEIN YIIM"/>
    <property type="match status" value="1"/>
</dbReference>
<feature type="region of interest" description="Disordered" evidence="1">
    <location>
        <begin position="81"/>
        <end position="105"/>
    </location>
</feature>
<evidence type="ECO:0000259" key="2">
    <source>
        <dbReference type="PROSITE" id="PS51340"/>
    </source>
</evidence>
<dbReference type="Gene3D" id="2.40.33.20">
    <property type="entry name" value="PK beta-barrel domain-like"/>
    <property type="match status" value="1"/>
</dbReference>
<dbReference type="InterPro" id="IPR005302">
    <property type="entry name" value="MoCF_Sase_C"/>
</dbReference>
<dbReference type="InterPro" id="IPR052353">
    <property type="entry name" value="Benzoxazolinone_Detox_Enz"/>
</dbReference>
<dbReference type="EMBL" id="JAVREJ010000013">
    <property type="protein sequence ID" value="MDT0351540.1"/>
    <property type="molecule type" value="Genomic_DNA"/>
</dbReference>
<name>A0ABU2NC58_9PSEU</name>
<comment type="caution">
    <text evidence="3">The sequence shown here is derived from an EMBL/GenBank/DDBJ whole genome shotgun (WGS) entry which is preliminary data.</text>
</comment>
<dbReference type="PANTHER" id="PTHR30212:SF2">
    <property type="entry name" value="PROTEIN YIIM"/>
    <property type="match status" value="1"/>
</dbReference>
<dbReference type="RefSeq" id="WP_311557891.1">
    <property type="nucleotide sequence ID" value="NZ_JAVREJ010000013.1"/>
</dbReference>
<accession>A0ABU2NC58</accession>
<proteinExistence type="predicted"/>
<organism evidence="3 4">
    <name type="scientific">Pseudonocardia charpentierae</name>
    <dbReference type="NCBI Taxonomy" id="3075545"/>
    <lineage>
        <taxon>Bacteria</taxon>
        <taxon>Bacillati</taxon>
        <taxon>Actinomycetota</taxon>
        <taxon>Actinomycetes</taxon>
        <taxon>Pseudonocardiales</taxon>
        <taxon>Pseudonocardiaceae</taxon>
        <taxon>Pseudonocardia</taxon>
    </lineage>
</organism>
<sequence length="237" mass="25473">MESGRVVSVNLAVVRTDPFTRVKSGRSGIDKRPAYHPVRLEIGGVDGDTICDTKNHGGPEQAVYAYAVEDLDFWTAELQRTETDPATTRPPRAPHEAAAPRRIKPGNLGENLTLAGIDCSHAVVGERWQVGDAVLRVTGPRTPCRVFSGFLDVPDLIKRFFAAGRPGAYLAVEQPAAVSAGDPVTVLDRPEHGVTVADLLAATAGHRELVPRIAQAREHLGPRGREWLDTVLAAAGR</sequence>
<dbReference type="InterPro" id="IPR011037">
    <property type="entry name" value="Pyrv_Knase-like_insert_dom_sf"/>
</dbReference>
<gene>
    <name evidence="3" type="ORF">RM445_18580</name>
</gene>
<dbReference type="SUPFAM" id="SSF50800">
    <property type="entry name" value="PK beta-barrel domain-like"/>
    <property type="match status" value="1"/>
</dbReference>
<dbReference type="PROSITE" id="PS51340">
    <property type="entry name" value="MOSC"/>
    <property type="match status" value="1"/>
</dbReference>
<reference evidence="4" key="1">
    <citation type="submission" date="2023-07" db="EMBL/GenBank/DDBJ databases">
        <title>30 novel species of actinomycetes from the DSMZ collection.</title>
        <authorList>
            <person name="Nouioui I."/>
        </authorList>
    </citation>
    <scope>NUCLEOTIDE SEQUENCE [LARGE SCALE GENOMIC DNA]</scope>
    <source>
        <strain evidence="4">DSM 45834</strain>
    </source>
</reference>
<feature type="domain" description="MOSC" evidence="2">
    <location>
        <begin position="32"/>
        <end position="187"/>
    </location>
</feature>
<evidence type="ECO:0000313" key="4">
    <source>
        <dbReference type="Proteomes" id="UP001183202"/>
    </source>
</evidence>
<dbReference type="Proteomes" id="UP001183202">
    <property type="component" value="Unassembled WGS sequence"/>
</dbReference>
<dbReference type="Pfam" id="PF03473">
    <property type="entry name" value="MOSC"/>
    <property type="match status" value="1"/>
</dbReference>
<protein>
    <submittedName>
        <fullName evidence="3">MOSC domain-containing protein</fullName>
    </submittedName>
</protein>